<gene>
    <name evidence="4" type="ORF">BU23DRAFT_574061</name>
</gene>
<keyword evidence="2" id="KW-1133">Transmembrane helix</keyword>
<evidence type="ECO:0000313" key="5">
    <source>
        <dbReference type="Proteomes" id="UP000800036"/>
    </source>
</evidence>
<reference evidence="4" key="1">
    <citation type="journal article" date="2020" name="Stud. Mycol.">
        <title>101 Dothideomycetes genomes: a test case for predicting lifestyles and emergence of pathogens.</title>
        <authorList>
            <person name="Haridas S."/>
            <person name="Albert R."/>
            <person name="Binder M."/>
            <person name="Bloem J."/>
            <person name="Labutti K."/>
            <person name="Salamov A."/>
            <person name="Andreopoulos B."/>
            <person name="Baker S."/>
            <person name="Barry K."/>
            <person name="Bills G."/>
            <person name="Bluhm B."/>
            <person name="Cannon C."/>
            <person name="Castanera R."/>
            <person name="Culley D."/>
            <person name="Daum C."/>
            <person name="Ezra D."/>
            <person name="Gonzalez J."/>
            <person name="Henrissat B."/>
            <person name="Kuo A."/>
            <person name="Liang C."/>
            <person name="Lipzen A."/>
            <person name="Lutzoni F."/>
            <person name="Magnuson J."/>
            <person name="Mondo S."/>
            <person name="Nolan M."/>
            <person name="Ohm R."/>
            <person name="Pangilinan J."/>
            <person name="Park H.-J."/>
            <person name="Ramirez L."/>
            <person name="Alfaro M."/>
            <person name="Sun H."/>
            <person name="Tritt A."/>
            <person name="Yoshinaga Y."/>
            <person name="Zwiers L.-H."/>
            <person name="Turgeon B."/>
            <person name="Goodwin S."/>
            <person name="Spatafora J."/>
            <person name="Crous P."/>
            <person name="Grigoriev I."/>
        </authorList>
    </citation>
    <scope>NUCLEOTIDE SEQUENCE</scope>
    <source>
        <strain evidence="4">CBS 107.79</strain>
    </source>
</reference>
<feature type="transmembrane region" description="Helical" evidence="2">
    <location>
        <begin position="209"/>
        <end position="234"/>
    </location>
</feature>
<feature type="region of interest" description="Disordered" evidence="1">
    <location>
        <begin position="243"/>
        <end position="276"/>
    </location>
</feature>
<keyword evidence="2" id="KW-0472">Membrane</keyword>
<keyword evidence="5" id="KW-1185">Reference proteome</keyword>
<dbReference type="Proteomes" id="UP000800036">
    <property type="component" value="Unassembled WGS sequence"/>
</dbReference>
<feature type="signal peptide" evidence="3">
    <location>
        <begin position="1"/>
        <end position="24"/>
    </location>
</feature>
<evidence type="ECO:0000256" key="2">
    <source>
        <dbReference type="SAM" id="Phobius"/>
    </source>
</evidence>
<evidence type="ECO:0000256" key="1">
    <source>
        <dbReference type="SAM" id="MobiDB-lite"/>
    </source>
</evidence>
<dbReference type="AlphaFoldDB" id="A0A6A5UNM0"/>
<feature type="chain" id="PRO_5025479962" description="Mid2 domain-containing protein" evidence="3">
    <location>
        <begin position="25"/>
        <end position="329"/>
    </location>
</feature>
<evidence type="ECO:0000256" key="3">
    <source>
        <dbReference type="SAM" id="SignalP"/>
    </source>
</evidence>
<organism evidence="4 5">
    <name type="scientific">Bimuria novae-zelandiae CBS 107.79</name>
    <dbReference type="NCBI Taxonomy" id="1447943"/>
    <lineage>
        <taxon>Eukaryota</taxon>
        <taxon>Fungi</taxon>
        <taxon>Dikarya</taxon>
        <taxon>Ascomycota</taxon>
        <taxon>Pezizomycotina</taxon>
        <taxon>Dothideomycetes</taxon>
        <taxon>Pleosporomycetidae</taxon>
        <taxon>Pleosporales</taxon>
        <taxon>Massarineae</taxon>
        <taxon>Didymosphaeriaceae</taxon>
        <taxon>Bimuria</taxon>
    </lineage>
</organism>
<dbReference type="OrthoDB" id="5215637at2759"/>
<keyword evidence="2" id="KW-0812">Transmembrane</keyword>
<protein>
    <recommendedName>
        <fullName evidence="6">Mid2 domain-containing protein</fullName>
    </recommendedName>
</protein>
<feature type="region of interest" description="Disordered" evidence="1">
    <location>
        <begin position="178"/>
        <end position="203"/>
    </location>
</feature>
<sequence length="329" mass="35933">MTHARVKAAYAFLLLYGRVRSLTANSLCYFPNGKQLHDYTPCNQKAGVSHCCKKTDACINNGYCFQQGRERFAYGLRIARSSCTDRSFDSPACPQYCKDVSSDTDMALMLVNNSAVGGFCCSKEFDSATFTCGSPTLGSDKPFELDTGQIIWDRSSGDTDARNFETVTVTIMASTGRSTATSRLTSTETSTATSRIDAPSSNGSKNTTVTIAVAVAVPLAALLLLALVAIRLLMRRSIKKDDRKAMDTSDALEEKEKPNFTSNLPRHSRRAPEIDAQEIYETPPDSQVYELRCNQTPIEVTAVHPIEADGARLLEADGRSVNHSHRITG</sequence>
<accession>A0A6A5UNM0</accession>
<evidence type="ECO:0008006" key="6">
    <source>
        <dbReference type="Google" id="ProtNLM"/>
    </source>
</evidence>
<feature type="compositionally biased region" description="Basic and acidic residues" evidence="1">
    <location>
        <begin position="243"/>
        <end position="258"/>
    </location>
</feature>
<dbReference type="EMBL" id="ML976746">
    <property type="protein sequence ID" value="KAF1966445.1"/>
    <property type="molecule type" value="Genomic_DNA"/>
</dbReference>
<keyword evidence="3" id="KW-0732">Signal</keyword>
<name>A0A6A5UNM0_9PLEO</name>
<evidence type="ECO:0000313" key="4">
    <source>
        <dbReference type="EMBL" id="KAF1966445.1"/>
    </source>
</evidence>
<proteinExistence type="predicted"/>